<reference evidence="5 6" key="1">
    <citation type="submission" date="2019-01" db="EMBL/GenBank/DDBJ databases">
        <title>Draft Genome and Complete Hox-Cluster Characterization of the Sterlet Sturgeon (Acipenser ruthenus).</title>
        <authorList>
            <person name="Wei Q."/>
        </authorList>
    </citation>
    <scope>NUCLEOTIDE SEQUENCE [LARGE SCALE GENOMIC DNA]</scope>
    <source>
        <strain evidence="5">WHYD16114868_AA</strain>
        <tissue evidence="5">Blood</tissue>
    </source>
</reference>
<dbReference type="InterPro" id="IPR052641">
    <property type="entry name" value="AKAP7_isoform_gamma"/>
</dbReference>
<feature type="domain" description="A-kinase anchor protein 7-like phosphoesterase" evidence="3">
    <location>
        <begin position="117"/>
        <end position="320"/>
    </location>
</feature>
<evidence type="ECO:0000259" key="4">
    <source>
        <dbReference type="Pfam" id="PF10470"/>
    </source>
</evidence>
<evidence type="ECO:0000313" key="6">
    <source>
        <dbReference type="Proteomes" id="UP000289886"/>
    </source>
</evidence>
<dbReference type="PANTHER" id="PTHR15934">
    <property type="entry name" value="RNA 2',3'-CYCLIC PHOSPHODIESTERASE"/>
    <property type="match status" value="1"/>
</dbReference>
<comment type="subunit">
    <text evidence="1">Binds cAMP-dependent protein kinase (PKA). Interacts with PRKCA; only the cytoplasmic form is capable of interacting with PRKCA.</text>
</comment>
<dbReference type="SUPFAM" id="SSF55144">
    <property type="entry name" value="LigT-like"/>
    <property type="match status" value="1"/>
</dbReference>
<dbReference type="InterPro" id="IPR009097">
    <property type="entry name" value="Cyclic_Pdiesterase"/>
</dbReference>
<evidence type="ECO:0000256" key="1">
    <source>
        <dbReference type="ARBA" id="ARBA00038702"/>
    </source>
</evidence>
<evidence type="ECO:0000256" key="2">
    <source>
        <dbReference type="SAM" id="MobiDB-lite"/>
    </source>
</evidence>
<feature type="region of interest" description="Disordered" evidence="2">
    <location>
        <begin position="359"/>
        <end position="382"/>
    </location>
</feature>
<dbReference type="GO" id="GO:0010738">
    <property type="term" value="P:regulation of protein kinase A signaling"/>
    <property type="evidence" value="ECO:0007669"/>
    <property type="project" value="TreeGrafter"/>
</dbReference>
<protein>
    <submittedName>
        <fullName evidence="5">A-kinase anchor protein 7 isoform gamma</fullName>
    </submittedName>
</protein>
<dbReference type="Proteomes" id="UP000289886">
    <property type="component" value="Unassembled WGS sequence"/>
</dbReference>
<keyword evidence="5" id="KW-0808">Transferase</keyword>
<name>A0A444U1Y7_ACIRT</name>
<dbReference type="PANTHER" id="PTHR15934:SF6">
    <property type="entry name" value="A-KINASE ANCHOR PROTEIN 7 ISOFORM GAMMA"/>
    <property type="match status" value="1"/>
</dbReference>
<organism evidence="5 6">
    <name type="scientific">Acipenser ruthenus</name>
    <name type="common">Sterlet sturgeon</name>
    <dbReference type="NCBI Taxonomy" id="7906"/>
    <lineage>
        <taxon>Eukaryota</taxon>
        <taxon>Metazoa</taxon>
        <taxon>Chordata</taxon>
        <taxon>Craniata</taxon>
        <taxon>Vertebrata</taxon>
        <taxon>Euteleostomi</taxon>
        <taxon>Actinopterygii</taxon>
        <taxon>Chondrostei</taxon>
        <taxon>Acipenseriformes</taxon>
        <taxon>Acipenseridae</taxon>
        <taxon>Acipenser</taxon>
    </lineage>
</organism>
<dbReference type="Gene3D" id="3.90.1140.10">
    <property type="entry name" value="Cyclic phosphodiesterase"/>
    <property type="match status" value="1"/>
</dbReference>
<feature type="region of interest" description="Disordered" evidence="2">
    <location>
        <begin position="25"/>
        <end position="45"/>
    </location>
</feature>
<comment type="caution">
    <text evidence="5">The sequence shown here is derived from an EMBL/GenBank/DDBJ whole genome shotgun (WGS) entry which is preliminary data.</text>
</comment>
<feature type="compositionally biased region" description="Basic residues" evidence="2">
    <location>
        <begin position="29"/>
        <end position="45"/>
    </location>
</feature>
<dbReference type="AlphaFoldDB" id="A0A444U1Y7"/>
<gene>
    <name evidence="5" type="ORF">EOD39_2373</name>
</gene>
<feature type="domain" description="A-kinase anchor protein 7 RI-RII subunit-binding" evidence="4">
    <location>
        <begin position="326"/>
        <end position="377"/>
    </location>
</feature>
<dbReference type="EMBL" id="SCEB01215525">
    <property type="protein sequence ID" value="RXM29129.1"/>
    <property type="molecule type" value="Genomic_DNA"/>
</dbReference>
<accession>A0A444U1Y7</accession>
<proteinExistence type="predicted"/>
<dbReference type="Pfam" id="PF10470">
    <property type="entry name" value="AKAP7_RIRII_bdg"/>
    <property type="match status" value="1"/>
</dbReference>
<dbReference type="GO" id="GO:0005829">
    <property type="term" value="C:cytosol"/>
    <property type="evidence" value="ECO:0007669"/>
    <property type="project" value="TreeGrafter"/>
</dbReference>
<dbReference type="Pfam" id="PF10469">
    <property type="entry name" value="AKAP7_NLS"/>
    <property type="match status" value="1"/>
</dbReference>
<keyword evidence="5" id="KW-0418">Kinase</keyword>
<feature type="region of interest" description="Disordered" evidence="2">
    <location>
        <begin position="84"/>
        <end position="108"/>
    </location>
</feature>
<feature type="compositionally biased region" description="Basic and acidic residues" evidence="2">
    <location>
        <begin position="370"/>
        <end position="382"/>
    </location>
</feature>
<dbReference type="InterPro" id="IPR019511">
    <property type="entry name" value="AKAP7_RI-RII-bd_dom"/>
</dbReference>
<sequence length="382" mass="43517">MLAYPHARLHNISFCYTVGSPEIKNAQKEKRKKKKTRTKTKKKKLKPTAACLDNLLAELPFANPEIKEEFGIITSEKSLKKKRKRTLAAESEDDAGKKKKPQRPNYFVSIPVTNPKKDHRFSKAMIPAGTLHITLLVTYLGNEEVNMAVCAMTEMKDTLLDMLQGKELVLPFHGIGHFRSEVAFVQMAEGEHVIALTKIAETVKKSFEEKGILVTDSKAFKPHLTFMKLSRAPKLRSQSIYPATVDSLFVPQIFGTKLTSHMQYVQQEEFQGIKKLDPKLYENFEHHNFGEETVARLDLCSMQKKKQPNGYYHCEASIDFGEKHVAEPDDAELVSLSKRLVESAVLKAVQQYLEETQLNKHRHADVSPSKTEENLNDNEHRK</sequence>
<keyword evidence="6" id="KW-1185">Reference proteome</keyword>
<dbReference type="GO" id="GO:0016301">
    <property type="term" value="F:kinase activity"/>
    <property type="evidence" value="ECO:0007669"/>
    <property type="project" value="UniProtKB-KW"/>
</dbReference>
<evidence type="ECO:0000313" key="5">
    <source>
        <dbReference type="EMBL" id="RXM29129.1"/>
    </source>
</evidence>
<evidence type="ECO:0000259" key="3">
    <source>
        <dbReference type="Pfam" id="PF10469"/>
    </source>
</evidence>
<dbReference type="InterPro" id="IPR019510">
    <property type="entry name" value="AKAP7-like_phosphoesterase"/>
</dbReference>
<dbReference type="GO" id="GO:0034237">
    <property type="term" value="F:protein kinase A regulatory subunit binding"/>
    <property type="evidence" value="ECO:0007669"/>
    <property type="project" value="TreeGrafter"/>
</dbReference>